<reference evidence="1 2" key="1">
    <citation type="submission" date="2011-12" db="EMBL/GenBank/DDBJ databases">
        <authorList>
            <person name="Kriszt B."/>
            <person name="Tancsics A."/>
            <person name="Cserhati M."/>
            <person name="Toth A."/>
            <person name="Nagy I."/>
            <person name="Horvath B."/>
            <person name="Tamura T."/>
            <person name="Kukolya J."/>
            <person name="Szoboszlay S."/>
        </authorList>
    </citation>
    <scope>NUCLEOTIDE SEQUENCE [LARGE SCALE GENOMIC DNA]</scope>
    <source>
        <strain evidence="1 2">AK37</strain>
    </source>
</reference>
<dbReference type="EMBL" id="AHBW01000049">
    <property type="protein sequence ID" value="EHK82249.1"/>
    <property type="molecule type" value="Genomic_DNA"/>
</dbReference>
<protein>
    <submittedName>
        <fullName evidence="1">Uncharacterized protein</fullName>
    </submittedName>
</protein>
<dbReference type="AlphaFoldDB" id="H0JUF1"/>
<evidence type="ECO:0000313" key="2">
    <source>
        <dbReference type="Proteomes" id="UP000005064"/>
    </source>
</evidence>
<comment type="caution">
    <text evidence="1">The sequence shown here is derived from an EMBL/GenBank/DDBJ whole genome shotgun (WGS) entry which is preliminary data.</text>
</comment>
<organism evidence="1 2">
    <name type="scientific">Rhodococcus pyridinivorans AK37</name>
    <dbReference type="NCBI Taxonomy" id="1114960"/>
    <lineage>
        <taxon>Bacteria</taxon>
        <taxon>Bacillati</taxon>
        <taxon>Actinomycetota</taxon>
        <taxon>Actinomycetes</taxon>
        <taxon>Mycobacteriales</taxon>
        <taxon>Nocardiaceae</taxon>
        <taxon>Rhodococcus</taxon>
    </lineage>
</organism>
<proteinExistence type="predicted"/>
<evidence type="ECO:0000313" key="1">
    <source>
        <dbReference type="EMBL" id="EHK82249.1"/>
    </source>
</evidence>
<accession>H0JUF1</accession>
<sequence length="81" mass="8930">MLGKGIPMLDIETFCRVQDSHCRRESSVIATCVDGIGRLGNRPRCSTTVRAAGNDELGLWFTVSGQDRILKKAPARVITKR</sequence>
<dbReference type="Proteomes" id="UP000005064">
    <property type="component" value="Unassembled WGS sequence"/>
</dbReference>
<gene>
    <name evidence="1" type="ORF">AK37_16625</name>
</gene>
<name>H0JUF1_9NOCA</name>